<dbReference type="PATRIC" id="fig|1122148.6.peg.68"/>
<keyword evidence="1" id="KW-0812">Transmembrane</keyword>
<keyword evidence="3" id="KW-1185">Reference proteome</keyword>
<sequence length="86" mass="8997">MIIFLHALVGMIAFIGASALGTSFSGQINQLSTIQKWSLITTVSAIGLTAVLGLYSVAGIPSAALSLLLLIAFEYVCFFKSAKEDA</sequence>
<dbReference type="GeneID" id="61249502"/>
<dbReference type="EMBL" id="JQBT01000010">
    <property type="protein sequence ID" value="KRN80488.1"/>
    <property type="molecule type" value="Genomic_DNA"/>
</dbReference>
<evidence type="ECO:0000313" key="3">
    <source>
        <dbReference type="Proteomes" id="UP000051565"/>
    </source>
</evidence>
<comment type="caution">
    <text evidence="2">The sequence shown here is derived from an EMBL/GenBank/DDBJ whole genome shotgun (WGS) entry which is preliminary data.</text>
</comment>
<feature type="transmembrane region" description="Helical" evidence="1">
    <location>
        <begin position="37"/>
        <end position="57"/>
    </location>
</feature>
<reference evidence="2 3" key="1">
    <citation type="journal article" date="2015" name="Genome Announc.">
        <title>Expanding the biotechnology potential of lactobacilli through comparative genomics of 213 strains and associated genera.</title>
        <authorList>
            <person name="Sun Z."/>
            <person name="Harris H.M."/>
            <person name="McCann A."/>
            <person name="Guo C."/>
            <person name="Argimon S."/>
            <person name="Zhang W."/>
            <person name="Yang X."/>
            <person name="Jeffery I.B."/>
            <person name="Cooney J.C."/>
            <person name="Kagawa T.F."/>
            <person name="Liu W."/>
            <person name="Song Y."/>
            <person name="Salvetti E."/>
            <person name="Wrobel A."/>
            <person name="Rasinkangas P."/>
            <person name="Parkhill J."/>
            <person name="Rea M.C."/>
            <person name="O'Sullivan O."/>
            <person name="Ritari J."/>
            <person name="Douillard F.P."/>
            <person name="Paul Ross R."/>
            <person name="Yang R."/>
            <person name="Briner A.E."/>
            <person name="Felis G.E."/>
            <person name="de Vos W.M."/>
            <person name="Barrangou R."/>
            <person name="Klaenhammer T.R."/>
            <person name="Caufield P.W."/>
            <person name="Cui Y."/>
            <person name="Zhang H."/>
            <person name="O'Toole P.W."/>
        </authorList>
    </citation>
    <scope>NUCLEOTIDE SEQUENCE [LARGE SCALE GENOMIC DNA]</scope>
    <source>
        <strain evidence="2 3">DSM 20690</strain>
    </source>
</reference>
<organism evidence="2 3">
    <name type="scientific">Fructilactobacillus lindneri DSM 20690 = JCM 11027</name>
    <dbReference type="NCBI Taxonomy" id="1122148"/>
    <lineage>
        <taxon>Bacteria</taxon>
        <taxon>Bacillati</taxon>
        <taxon>Bacillota</taxon>
        <taxon>Bacilli</taxon>
        <taxon>Lactobacillales</taxon>
        <taxon>Lactobacillaceae</taxon>
        <taxon>Fructilactobacillus</taxon>
    </lineage>
</organism>
<protein>
    <submittedName>
        <fullName evidence="2">Uncharacterized protein</fullName>
    </submittedName>
</protein>
<name>A0A0R2JTV0_9LACO</name>
<dbReference type="RefSeq" id="WP_054646578.1">
    <property type="nucleotide sequence ID" value="NZ_FUXS01000006.1"/>
</dbReference>
<proteinExistence type="predicted"/>
<dbReference type="AlphaFoldDB" id="A0A0R2JTV0"/>
<gene>
    <name evidence="2" type="ORF">IV52_GL000062</name>
</gene>
<evidence type="ECO:0000256" key="1">
    <source>
        <dbReference type="SAM" id="Phobius"/>
    </source>
</evidence>
<keyword evidence="1" id="KW-0472">Membrane</keyword>
<keyword evidence="1" id="KW-1133">Transmembrane helix</keyword>
<dbReference type="Proteomes" id="UP000051565">
    <property type="component" value="Unassembled WGS sequence"/>
</dbReference>
<accession>A0A0R2JTV0</accession>
<evidence type="ECO:0000313" key="2">
    <source>
        <dbReference type="EMBL" id="KRN80488.1"/>
    </source>
</evidence>
<feature type="transmembrane region" description="Helical" evidence="1">
    <location>
        <begin position="6"/>
        <end position="25"/>
    </location>
</feature>